<keyword evidence="1" id="KW-0472">Membrane</keyword>
<reference evidence="2 3" key="1">
    <citation type="submission" date="2020-06" db="EMBL/GenBank/DDBJ databases">
        <title>Sulfitobacter algicola sp. nov., isolated from green algae.</title>
        <authorList>
            <person name="Wang C."/>
        </authorList>
    </citation>
    <scope>NUCLEOTIDE SEQUENCE [LARGE SCALE GENOMIC DNA]</scope>
    <source>
        <strain evidence="2 3">1151</strain>
    </source>
</reference>
<keyword evidence="3" id="KW-1185">Reference proteome</keyword>
<keyword evidence="1" id="KW-1133">Transmembrane helix</keyword>
<dbReference type="Proteomes" id="UP000777935">
    <property type="component" value="Unassembled WGS sequence"/>
</dbReference>
<evidence type="ECO:0000313" key="2">
    <source>
        <dbReference type="EMBL" id="NSX53913.1"/>
    </source>
</evidence>
<evidence type="ECO:0000256" key="1">
    <source>
        <dbReference type="SAM" id="Phobius"/>
    </source>
</evidence>
<keyword evidence="1" id="KW-0812">Transmembrane</keyword>
<sequence>MQNALKKKLPLWIKIGFAISLALNFLIVGIVLGRVFTNQPVRAGSQIFSPYARALDPSDRRQISQQLFNVSPEQMQGMRRGFQDVFDLLRAETLDTDAVERILSDQSTFLMDRQKFVQSMLIQRLQTMTHEERLSYVDRLEKILQRRRMR</sequence>
<dbReference type="Pfam" id="PF13801">
    <property type="entry name" value="Metal_resist"/>
    <property type="match status" value="1"/>
</dbReference>
<organism evidence="2 3">
    <name type="scientific">Parasulfitobacter algicola</name>
    <dbReference type="NCBI Taxonomy" id="2614809"/>
    <lineage>
        <taxon>Bacteria</taxon>
        <taxon>Pseudomonadati</taxon>
        <taxon>Pseudomonadota</taxon>
        <taxon>Alphaproteobacteria</taxon>
        <taxon>Rhodobacterales</taxon>
        <taxon>Roseobacteraceae</taxon>
        <taxon>Parasulfitobacter</taxon>
    </lineage>
</organism>
<protein>
    <submittedName>
        <fullName evidence="2">Periplasmic heavy metal sensor</fullName>
    </submittedName>
</protein>
<gene>
    <name evidence="2" type="ORF">HRQ87_03770</name>
</gene>
<name>A0ABX2IM02_9RHOB</name>
<accession>A0ABX2IM02</accession>
<proteinExistence type="predicted"/>
<dbReference type="InterPro" id="IPR025961">
    <property type="entry name" value="Metal_resist"/>
</dbReference>
<evidence type="ECO:0000313" key="3">
    <source>
        <dbReference type="Proteomes" id="UP000777935"/>
    </source>
</evidence>
<comment type="caution">
    <text evidence="2">The sequence shown here is derived from an EMBL/GenBank/DDBJ whole genome shotgun (WGS) entry which is preliminary data.</text>
</comment>
<feature type="transmembrane region" description="Helical" evidence="1">
    <location>
        <begin position="12"/>
        <end position="36"/>
    </location>
</feature>
<dbReference type="EMBL" id="JABUFE010000002">
    <property type="protein sequence ID" value="NSX53913.1"/>
    <property type="molecule type" value="Genomic_DNA"/>
</dbReference>
<dbReference type="RefSeq" id="WP_174135422.1">
    <property type="nucleotide sequence ID" value="NZ_JABUFE010000002.1"/>
</dbReference>